<dbReference type="InterPro" id="IPR003646">
    <property type="entry name" value="SH3-like_bac-type"/>
</dbReference>
<evidence type="ECO:0000256" key="5">
    <source>
        <dbReference type="ARBA" id="ARBA00023136"/>
    </source>
</evidence>
<keyword evidence="4 7" id="KW-1133">Transmembrane helix</keyword>
<evidence type="ECO:0000313" key="11">
    <source>
        <dbReference type="Proteomes" id="UP000275394"/>
    </source>
</evidence>
<name>A0A3N2DY10_9GAMM</name>
<dbReference type="OrthoDB" id="9790951at2"/>
<protein>
    <submittedName>
        <fullName evidence="10">SH3 domain protein</fullName>
    </submittedName>
</protein>
<dbReference type="GO" id="GO:0016020">
    <property type="term" value="C:membrane"/>
    <property type="evidence" value="ECO:0007669"/>
    <property type="project" value="UniProtKB-SubCell"/>
</dbReference>
<evidence type="ECO:0000256" key="1">
    <source>
        <dbReference type="ARBA" id="ARBA00004167"/>
    </source>
</evidence>
<dbReference type="Proteomes" id="UP000275394">
    <property type="component" value="Unassembled WGS sequence"/>
</dbReference>
<comment type="subcellular location">
    <subcellularLocation>
        <location evidence="1">Membrane</location>
        <topology evidence="1">Single-pass membrane protein</topology>
    </subcellularLocation>
</comment>
<keyword evidence="11" id="KW-1185">Reference proteome</keyword>
<feature type="signal peptide" evidence="8">
    <location>
        <begin position="1"/>
        <end position="39"/>
    </location>
</feature>
<feature type="chain" id="PRO_5017932373" evidence="8">
    <location>
        <begin position="40"/>
        <end position="241"/>
    </location>
</feature>
<evidence type="ECO:0000256" key="8">
    <source>
        <dbReference type="SAM" id="SignalP"/>
    </source>
</evidence>
<dbReference type="RefSeq" id="WP_123710731.1">
    <property type="nucleotide sequence ID" value="NZ_RKHR01000003.1"/>
</dbReference>
<dbReference type="InterPro" id="IPR016476">
    <property type="entry name" value="SH3_dom_pro"/>
</dbReference>
<evidence type="ECO:0000313" key="10">
    <source>
        <dbReference type="EMBL" id="ROS04756.1"/>
    </source>
</evidence>
<dbReference type="Pfam" id="PF08239">
    <property type="entry name" value="SH3_3"/>
    <property type="match status" value="1"/>
</dbReference>
<dbReference type="EMBL" id="RKHR01000003">
    <property type="protein sequence ID" value="ROS04756.1"/>
    <property type="molecule type" value="Genomic_DNA"/>
</dbReference>
<dbReference type="Gene3D" id="2.30.30.40">
    <property type="entry name" value="SH3 Domains"/>
    <property type="match status" value="1"/>
</dbReference>
<dbReference type="NCBIfam" id="TIGR04211">
    <property type="entry name" value="SH3_and_anchor"/>
    <property type="match status" value="1"/>
</dbReference>
<keyword evidence="5 7" id="KW-0472">Membrane</keyword>
<feature type="transmembrane region" description="Helical" evidence="7">
    <location>
        <begin position="210"/>
        <end position="232"/>
    </location>
</feature>
<evidence type="ECO:0000256" key="7">
    <source>
        <dbReference type="SAM" id="Phobius"/>
    </source>
</evidence>
<sequence>MKLSSYATIQQSIRRSLSIIVLASVATLSFLAATSSAQAAEYRYVSDVMLINMRSGPTNAYRIIKRIKSGTELTVLKHSDDNTFTQVRLNDGTTGWAPSQYLMKEKGTRERLKEAQKQIAMLSQDAGPMLKKMKATETKNQELQAKNLQLTSENKQISAEIKAIKIASANAIGLSNSNKTLGESNQMLKNEIDVLTADNERLKDKSDLEWFINGAGTVGFGVLLALIIPRLIPKKRRSDWN</sequence>
<dbReference type="PROSITE" id="PS51781">
    <property type="entry name" value="SH3B"/>
    <property type="match status" value="1"/>
</dbReference>
<evidence type="ECO:0000256" key="3">
    <source>
        <dbReference type="ARBA" id="ARBA00022729"/>
    </source>
</evidence>
<dbReference type="AlphaFoldDB" id="A0A3N2DY10"/>
<accession>A0A3N2DY10</accession>
<keyword evidence="2 7" id="KW-0812">Transmembrane</keyword>
<gene>
    <name evidence="10" type="ORF">EDC56_0269</name>
</gene>
<dbReference type="SMART" id="SM00287">
    <property type="entry name" value="SH3b"/>
    <property type="match status" value="1"/>
</dbReference>
<feature type="coiled-coil region" evidence="6">
    <location>
        <begin position="105"/>
        <end position="160"/>
    </location>
</feature>
<evidence type="ECO:0000259" key="9">
    <source>
        <dbReference type="PROSITE" id="PS51781"/>
    </source>
</evidence>
<feature type="domain" description="SH3b" evidence="9">
    <location>
        <begin position="40"/>
        <end position="106"/>
    </location>
</feature>
<keyword evidence="3 8" id="KW-0732">Signal</keyword>
<keyword evidence="6" id="KW-0175">Coiled coil</keyword>
<evidence type="ECO:0000256" key="6">
    <source>
        <dbReference type="SAM" id="Coils"/>
    </source>
</evidence>
<comment type="caution">
    <text evidence="10">The sequence shown here is derived from an EMBL/GenBank/DDBJ whole genome shotgun (WGS) entry which is preliminary data.</text>
</comment>
<proteinExistence type="predicted"/>
<evidence type="ECO:0000256" key="4">
    <source>
        <dbReference type="ARBA" id="ARBA00022989"/>
    </source>
</evidence>
<dbReference type="PIRSF" id="PIRSF006158">
    <property type="entry name" value="UCP006158_SH3"/>
    <property type="match status" value="1"/>
</dbReference>
<organism evidence="10 11">
    <name type="scientific">Sinobacterium caligoides</name>
    <dbReference type="NCBI Taxonomy" id="933926"/>
    <lineage>
        <taxon>Bacteria</taxon>
        <taxon>Pseudomonadati</taxon>
        <taxon>Pseudomonadota</taxon>
        <taxon>Gammaproteobacteria</taxon>
        <taxon>Cellvibrionales</taxon>
        <taxon>Spongiibacteraceae</taxon>
        <taxon>Sinobacterium</taxon>
    </lineage>
</organism>
<reference evidence="10 11" key="1">
    <citation type="submission" date="2018-11" db="EMBL/GenBank/DDBJ databases">
        <title>Genomic Encyclopedia of Type Strains, Phase IV (KMG-IV): sequencing the most valuable type-strain genomes for metagenomic binning, comparative biology and taxonomic classification.</title>
        <authorList>
            <person name="Goeker M."/>
        </authorList>
    </citation>
    <scope>NUCLEOTIDE SEQUENCE [LARGE SCALE GENOMIC DNA]</scope>
    <source>
        <strain evidence="10 11">DSM 100316</strain>
    </source>
</reference>
<evidence type="ECO:0000256" key="2">
    <source>
        <dbReference type="ARBA" id="ARBA00022692"/>
    </source>
</evidence>